<evidence type="ECO:0000313" key="3">
    <source>
        <dbReference type="Proteomes" id="UP000622890"/>
    </source>
</evidence>
<keyword evidence="3" id="KW-1185">Reference proteome</keyword>
<dbReference type="Proteomes" id="UP000622890">
    <property type="component" value="Unassembled WGS sequence"/>
</dbReference>
<accession>A0A934SQE8</accession>
<protein>
    <submittedName>
        <fullName evidence="2">Uncharacterized protein</fullName>
    </submittedName>
</protein>
<reference evidence="2" key="1">
    <citation type="submission" date="2021-01" db="EMBL/GenBank/DDBJ databases">
        <title>Genome sequence of strain Noviherbaspirillum sp. DKR-6.</title>
        <authorList>
            <person name="Chaudhary D.K."/>
        </authorList>
    </citation>
    <scope>NUCLEOTIDE SEQUENCE</scope>
    <source>
        <strain evidence="2">DKR-6</strain>
    </source>
</reference>
<gene>
    <name evidence="2" type="ORF">JJB74_02940</name>
</gene>
<feature type="compositionally biased region" description="Basic and acidic residues" evidence="1">
    <location>
        <begin position="13"/>
        <end position="24"/>
    </location>
</feature>
<evidence type="ECO:0000313" key="2">
    <source>
        <dbReference type="EMBL" id="MBK4733564.1"/>
    </source>
</evidence>
<name>A0A934SQE8_9BURK</name>
<feature type="region of interest" description="Disordered" evidence="1">
    <location>
        <begin position="1"/>
        <end position="30"/>
    </location>
</feature>
<feature type="compositionally biased region" description="Polar residues" evidence="1">
    <location>
        <begin position="1"/>
        <end position="12"/>
    </location>
</feature>
<sequence>MQVRISHQQSDGSTRELGTRELDHMPPIGEPFPMDEHTYYICKAFFGPDASGQYLLVLEGDAQRSERPIPG</sequence>
<dbReference type="EMBL" id="JAEPBG010000001">
    <property type="protein sequence ID" value="MBK4733564.1"/>
    <property type="molecule type" value="Genomic_DNA"/>
</dbReference>
<proteinExistence type="predicted"/>
<organism evidence="2 3">
    <name type="scientific">Noviherbaspirillum pedocola</name>
    <dbReference type="NCBI Taxonomy" id="2801341"/>
    <lineage>
        <taxon>Bacteria</taxon>
        <taxon>Pseudomonadati</taxon>
        <taxon>Pseudomonadota</taxon>
        <taxon>Betaproteobacteria</taxon>
        <taxon>Burkholderiales</taxon>
        <taxon>Oxalobacteraceae</taxon>
        <taxon>Noviherbaspirillum</taxon>
    </lineage>
</organism>
<dbReference type="RefSeq" id="WP_200590305.1">
    <property type="nucleotide sequence ID" value="NZ_JAEPBG010000001.1"/>
</dbReference>
<comment type="caution">
    <text evidence="2">The sequence shown here is derived from an EMBL/GenBank/DDBJ whole genome shotgun (WGS) entry which is preliminary data.</text>
</comment>
<evidence type="ECO:0000256" key="1">
    <source>
        <dbReference type="SAM" id="MobiDB-lite"/>
    </source>
</evidence>
<dbReference type="AlphaFoldDB" id="A0A934SQE8"/>